<protein>
    <submittedName>
        <fullName evidence="1">Uncharacterized protein</fullName>
    </submittedName>
</protein>
<comment type="caution">
    <text evidence="1">The sequence shown here is derived from an EMBL/GenBank/DDBJ whole genome shotgun (WGS) entry which is preliminary data.</text>
</comment>
<proteinExistence type="predicted"/>
<organism evidence="1 2">
    <name type="scientific">Choristoneura fumiferana</name>
    <name type="common">Spruce budworm moth</name>
    <name type="synonym">Archips fumiferana</name>
    <dbReference type="NCBI Taxonomy" id="7141"/>
    <lineage>
        <taxon>Eukaryota</taxon>
        <taxon>Metazoa</taxon>
        <taxon>Ecdysozoa</taxon>
        <taxon>Arthropoda</taxon>
        <taxon>Hexapoda</taxon>
        <taxon>Insecta</taxon>
        <taxon>Pterygota</taxon>
        <taxon>Neoptera</taxon>
        <taxon>Endopterygota</taxon>
        <taxon>Lepidoptera</taxon>
        <taxon>Glossata</taxon>
        <taxon>Ditrysia</taxon>
        <taxon>Tortricoidea</taxon>
        <taxon>Tortricidae</taxon>
        <taxon>Tortricinae</taxon>
        <taxon>Choristoneura</taxon>
    </lineage>
</organism>
<keyword evidence="2" id="KW-1185">Reference proteome</keyword>
<dbReference type="Proteomes" id="UP001064048">
    <property type="component" value="Chromosome 9"/>
</dbReference>
<evidence type="ECO:0000313" key="1">
    <source>
        <dbReference type="EMBL" id="KAI8442220.1"/>
    </source>
</evidence>
<evidence type="ECO:0000313" key="2">
    <source>
        <dbReference type="Proteomes" id="UP001064048"/>
    </source>
</evidence>
<accession>A0ACC0L148</accession>
<dbReference type="EMBL" id="CM046109">
    <property type="protein sequence ID" value="KAI8442220.1"/>
    <property type="molecule type" value="Genomic_DNA"/>
</dbReference>
<reference evidence="1 2" key="1">
    <citation type="journal article" date="2022" name="Genome Biol. Evol.">
        <title>The Spruce Budworm Genome: Reconstructing the Evolutionary History of Antifreeze Proteins.</title>
        <authorList>
            <person name="Beliveau C."/>
            <person name="Gagne P."/>
            <person name="Picq S."/>
            <person name="Vernygora O."/>
            <person name="Keeling C.I."/>
            <person name="Pinkney K."/>
            <person name="Doucet D."/>
            <person name="Wen F."/>
            <person name="Johnston J.S."/>
            <person name="Maaroufi H."/>
            <person name="Boyle B."/>
            <person name="Laroche J."/>
            <person name="Dewar K."/>
            <person name="Juretic N."/>
            <person name="Blackburn G."/>
            <person name="Nisole A."/>
            <person name="Brunet B."/>
            <person name="Brandao M."/>
            <person name="Lumley L."/>
            <person name="Duan J."/>
            <person name="Quan G."/>
            <person name="Lucarotti C.J."/>
            <person name="Roe A.D."/>
            <person name="Sperling F.A.H."/>
            <person name="Levesque R.C."/>
            <person name="Cusson M."/>
        </authorList>
    </citation>
    <scope>NUCLEOTIDE SEQUENCE [LARGE SCALE GENOMIC DNA]</scope>
    <source>
        <strain evidence="1">Glfc:IPQL:Cfum</strain>
    </source>
</reference>
<sequence length="98" mass="10739">MGVSSRMRASLTSSTARTAAATSALPSGYCGRMRKMVTRTPSSLHEFADVAKRRLAERAVLVEVAVPRARRAERVELGARARRVHPAAAHEQLQETRL</sequence>
<name>A0ACC0L148_CHOFU</name>
<gene>
    <name evidence="1" type="ORF">MSG28_005801</name>
</gene>